<accession>A0A915IZH6</accession>
<feature type="compositionally biased region" description="Low complexity" evidence="1">
    <location>
        <begin position="238"/>
        <end position="247"/>
    </location>
</feature>
<organism evidence="2 3">
    <name type="scientific">Romanomermis culicivorax</name>
    <name type="common">Nematode worm</name>
    <dbReference type="NCBI Taxonomy" id="13658"/>
    <lineage>
        <taxon>Eukaryota</taxon>
        <taxon>Metazoa</taxon>
        <taxon>Ecdysozoa</taxon>
        <taxon>Nematoda</taxon>
        <taxon>Enoplea</taxon>
        <taxon>Dorylaimia</taxon>
        <taxon>Mermithida</taxon>
        <taxon>Mermithoidea</taxon>
        <taxon>Mermithidae</taxon>
        <taxon>Romanomermis</taxon>
    </lineage>
</organism>
<evidence type="ECO:0000256" key="1">
    <source>
        <dbReference type="SAM" id="MobiDB-lite"/>
    </source>
</evidence>
<name>A0A915IZH6_ROMCU</name>
<dbReference type="Proteomes" id="UP000887565">
    <property type="component" value="Unplaced"/>
</dbReference>
<protein>
    <submittedName>
        <fullName evidence="3">Uncharacterized protein</fullName>
    </submittedName>
</protein>
<proteinExistence type="predicted"/>
<feature type="region of interest" description="Disordered" evidence="1">
    <location>
        <begin position="187"/>
        <end position="256"/>
    </location>
</feature>
<feature type="region of interest" description="Disordered" evidence="1">
    <location>
        <begin position="1"/>
        <end position="46"/>
    </location>
</feature>
<dbReference type="WBParaSite" id="nRc.2.0.1.t18836-RA">
    <property type="protein sequence ID" value="nRc.2.0.1.t18836-RA"/>
    <property type="gene ID" value="nRc.2.0.1.g18836"/>
</dbReference>
<reference evidence="3" key="1">
    <citation type="submission" date="2022-11" db="UniProtKB">
        <authorList>
            <consortium name="WormBaseParasite"/>
        </authorList>
    </citation>
    <scope>IDENTIFICATION</scope>
</reference>
<keyword evidence="2" id="KW-1185">Reference proteome</keyword>
<dbReference type="AlphaFoldDB" id="A0A915IZH6"/>
<feature type="compositionally biased region" description="Basic residues" evidence="1">
    <location>
        <begin position="1"/>
        <end position="10"/>
    </location>
</feature>
<sequence length="256" mass="28013">MERKRPHSKTPPHQAPGDDHVTAGTSASTSVDTAEPNAAQAPSSSFISSQLPLLSSTTGRRTAAVLSLPEYSTQLVDNHLLRAITQQRRSIEFVPDAHRPRMTLEERRHDFETELSHDMFHFVFVGSAPVAGYNLILKIDPAQTVLQNDGEMIIRASKPLIVDGVRGHWSGRINRHSLQGDMIFVPDEMAPPRNEVPPSTTVTPPKRRMTSPQPPPQALASDFLASETTDGTRRTSESSESTLTPAPETDESPGQS</sequence>
<evidence type="ECO:0000313" key="3">
    <source>
        <dbReference type="WBParaSite" id="nRc.2.0.1.t18836-RA"/>
    </source>
</evidence>
<evidence type="ECO:0000313" key="2">
    <source>
        <dbReference type="Proteomes" id="UP000887565"/>
    </source>
</evidence>
<feature type="compositionally biased region" description="Polar residues" evidence="1">
    <location>
        <begin position="23"/>
        <end position="32"/>
    </location>
</feature>